<feature type="domain" description="AprE-like beta-barrel" evidence="1">
    <location>
        <begin position="19"/>
        <end position="56"/>
    </location>
</feature>
<protein>
    <recommendedName>
        <fullName evidence="1">AprE-like beta-barrel domain-containing protein</fullName>
    </recommendedName>
</protein>
<reference evidence="2 3" key="1">
    <citation type="submission" date="2020-08" db="EMBL/GenBank/DDBJ databases">
        <title>Genomic Encyclopedia of Type Strains, Phase III (KMG-III): the genomes of soil and plant-associated and newly described type strains.</title>
        <authorList>
            <person name="Whitman W."/>
        </authorList>
    </citation>
    <scope>NUCLEOTIDE SEQUENCE [LARGE SCALE GENOMIC DNA]</scope>
    <source>
        <strain evidence="2 3">CECT 7015</strain>
    </source>
</reference>
<name>A0A839UKV9_9HYPH</name>
<evidence type="ECO:0000313" key="2">
    <source>
        <dbReference type="EMBL" id="MBB3149510.1"/>
    </source>
</evidence>
<proteinExistence type="predicted"/>
<accession>A0A839UKV9</accession>
<dbReference type="AlphaFoldDB" id="A0A839UKV9"/>
<comment type="caution">
    <text evidence="2">The sequence shown here is derived from an EMBL/GenBank/DDBJ whole genome shotgun (WGS) entry which is preliminary data.</text>
</comment>
<keyword evidence="3" id="KW-1185">Reference proteome</keyword>
<dbReference type="InterPro" id="IPR058982">
    <property type="entry name" value="Beta-barrel_AprE"/>
</dbReference>
<dbReference type="Pfam" id="PF26002">
    <property type="entry name" value="Beta-barrel_AprE"/>
    <property type="match status" value="1"/>
</dbReference>
<dbReference type="PRINTS" id="PR01490">
    <property type="entry name" value="RTXTOXIND"/>
</dbReference>
<dbReference type="Proteomes" id="UP000554520">
    <property type="component" value="Unassembled WGS sequence"/>
</dbReference>
<organism evidence="2 3">
    <name type="scientific">Phyllobacterium trifolii</name>
    <dbReference type="NCBI Taxonomy" id="300193"/>
    <lineage>
        <taxon>Bacteria</taxon>
        <taxon>Pseudomonadati</taxon>
        <taxon>Pseudomonadota</taxon>
        <taxon>Alphaproteobacteria</taxon>
        <taxon>Hyphomicrobiales</taxon>
        <taxon>Phyllobacteriaceae</taxon>
        <taxon>Phyllobacterium</taxon>
    </lineage>
</organism>
<sequence>MGADQLLMSLPRRAAIPLQGQVYYLSDVIVPSEELEKLGEAKLLPGMPVEVFISTEERTAMSFLSRPVQPRVPRAMNLKAPINTRLRGGVFIARTCRDGRA</sequence>
<evidence type="ECO:0000313" key="3">
    <source>
        <dbReference type="Proteomes" id="UP000554520"/>
    </source>
</evidence>
<dbReference type="RefSeq" id="WP_183665335.1">
    <property type="nucleotide sequence ID" value="NZ_JACHXN010000034.1"/>
</dbReference>
<evidence type="ECO:0000259" key="1">
    <source>
        <dbReference type="Pfam" id="PF26002"/>
    </source>
</evidence>
<dbReference type="EMBL" id="JACHXN010000034">
    <property type="protein sequence ID" value="MBB3149510.1"/>
    <property type="molecule type" value="Genomic_DNA"/>
</dbReference>
<gene>
    <name evidence="2" type="ORF">FHS21_005964</name>
</gene>